<evidence type="ECO:0000256" key="1">
    <source>
        <dbReference type="SAM" id="Phobius"/>
    </source>
</evidence>
<dbReference type="Gramene" id="ONK74486">
    <property type="protein sequence ID" value="ONK74486"/>
    <property type="gene ID" value="A4U43_C03F6770"/>
</dbReference>
<dbReference type="OMA" id="WSMLSGS"/>
<dbReference type="PANTHER" id="PTHR34358:SF2">
    <property type="entry name" value="OS03G0411600 PROTEIN"/>
    <property type="match status" value="1"/>
</dbReference>
<reference evidence="3" key="1">
    <citation type="journal article" date="2017" name="Nat. Commun.">
        <title>The asparagus genome sheds light on the origin and evolution of a young Y chromosome.</title>
        <authorList>
            <person name="Harkess A."/>
            <person name="Zhou J."/>
            <person name="Xu C."/>
            <person name="Bowers J.E."/>
            <person name="Van der Hulst R."/>
            <person name="Ayyampalayam S."/>
            <person name="Mercati F."/>
            <person name="Riccardi P."/>
            <person name="McKain M.R."/>
            <person name="Kakrana A."/>
            <person name="Tang H."/>
            <person name="Ray J."/>
            <person name="Groenendijk J."/>
            <person name="Arikit S."/>
            <person name="Mathioni S.M."/>
            <person name="Nakano M."/>
            <person name="Shan H."/>
            <person name="Telgmann-Rauber A."/>
            <person name="Kanno A."/>
            <person name="Yue Z."/>
            <person name="Chen H."/>
            <person name="Li W."/>
            <person name="Chen Y."/>
            <person name="Xu X."/>
            <person name="Zhang Y."/>
            <person name="Luo S."/>
            <person name="Chen H."/>
            <person name="Gao J."/>
            <person name="Mao Z."/>
            <person name="Pires J.C."/>
            <person name="Luo M."/>
            <person name="Kudrna D."/>
            <person name="Wing R.A."/>
            <person name="Meyers B.C."/>
            <person name="Yi K."/>
            <person name="Kong H."/>
            <person name="Lavrijsen P."/>
            <person name="Sunseri F."/>
            <person name="Falavigna A."/>
            <person name="Ye Y."/>
            <person name="Leebens-Mack J.H."/>
            <person name="Chen G."/>
        </authorList>
    </citation>
    <scope>NUCLEOTIDE SEQUENCE [LARGE SCALE GENOMIC DNA]</scope>
    <source>
        <strain evidence="3">cv. DH0086</strain>
    </source>
</reference>
<feature type="transmembrane region" description="Helical" evidence="1">
    <location>
        <begin position="25"/>
        <end position="46"/>
    </location>
</feature>
<organism evidence="2 3">
    <name type="scientific">Asparagus officinalis</name>
    <name type="common">Garden asparagus</name>
    <dbReference type="NCBI Taxonomy" id="4686"/>
    <lineage>
        <taxon>Eukaryota</taxon>
        <taxon>Viridiplantae</taxon>
        <taxon>Streptophyta</taxon>
        <taxon>Embryophyta</taxon>
        <taxon>Tracheophyta</taxon>
        <taxon>Spermatophyta</taxon>
        <taxon>Magnoliopsida</taxon>
        <taxon>Liliopsida</taxon>
        <taxon>Asparagales</taxon>
        <taxon>Asparagaceae</taxon>
        <taxon>Asparagoideae</taxon>
        <taxon>Asparagus</taxon>
    </lineage>
</organism>
<gene>
    <name evidence="2" type="ORF">A4U43_C03F6770</name>
</gene>
<sequence length="161" mass="18397">MKDSDLLPISTPATSKLFGKGRYKLYALIAILLLACWSMLTGTVTLKSSAATDTDAAIRSDLDVLEVEEREKVVRKMWEVYSHNRQIQLPRFWREAFEAAYEELADEDSKIREDTISEIARMSMQRLLDLESYPRNPKSTAYMKNHLLHGKAKIRVSSSSP</sequence>
<dbReference type="Pfam" id="PF06708">
    <property type="entry name" value="DUF1195"/>
    <property type="match status" value="1"/>
</dbReference>
<evidence type="ECO:0000313" key="2">
    <source>
        <dbReference type="EMBL" id="ONK74486.1"/>
    </source>
</evidence>
<dbReference type="Proteomes" id="UP000243459">
    <property type="component" value="Chromosome 3"/>
</dbReference>
<keyword evidence="1" id="KW-0472">Membrane</keyword>
<dbReference type="InterPro" id="IPR010608">
    <property type="entry name" value="DUF1195"/>
</dbReference>
<keyword evidence="1" id="KW-0812">Transmembrane</keyword>
<evidence type="ECO:0000313" key="3">
    <source>
        <dbReference type="Proteomes" id="UP000243459"/>
    </source>
</evidence>
<protein>
    <submittedName>
        <fullName evidence="2">Uncharacterized protein</fullName>
    </submittedName>
</protein>
<dbReference type="PANTHER" id="PTHR34358">
    <property type="entry name" value="OS03G0411600 PROTEIN"/>
    <property type="match status" value="1"/>
</dbReference>
<dbReference type="AlphaFoldDB" id="A0A5P1F7Y5"/>
<dbReference type="OrthoDB" id="2020737at2759"/>
<keyword evidence="1" id="KW-1133">Transmembrane helix</keyword>
<dbReference type="EMBL" id="CM007383">
    <property type="protein sequence ID" value="ONK74486.1"/>
    <property type="molecule type" value="Genomic_DNA"/>
</dbReference>
<keyword evidence="3" id="KW-1185">Reference proteome</keyword>
<proteinExistence type="predicted"/>
<accession>A0A5P1F7Y5</accession>
<name>A0A5P1F7Y5_ASPOF</name>